<gene>
    <name evidence="2" type="ORF">Ahy_A07g036590</name>
</gene>
<feature type="compositionally biased region" description="Polar residues" evidence="1">
    <location>
        <begin position="49"/>
        <end position="59"/>
    </location>
</feature>
<sequence>MWSWPWPKPKGRPRLFTGCSRNLHAGPYTLVESSTGVTVSTSGRPPPIATTTPSRQESQIPMMPTLSAPRSCAQQANEPPNTASHGLPSAYGVCSISFVKKVHAHPYWIPLEVLGELMRYWDTYTYRQLQVWVPLAAAVHVIAAAVRVQSGSCAFIQKAMPKCKRFANPLKSAPQSERGFDQSNKDIVHNSPTDSSPPNHDSITQGNPDSTTDHSLPNQGSQEHTRHFGGRQSSEYWTVETIYGTIKTRRLKVKEMDNLTRDEQVIVNFEDQQAIGESQGLLAGYLRTLAVDCKLFSINFSKWSGPLGILRSRFEECFSNLLKANDVENEIITPATERASSSGGSNENCEDIV</sequence>
<evidence type="ECO:0000313" key="3">
    <source>
        <dbReference type="Proteomes" id="UP000289738"/>
    </source>
</evidence>
<dbReference type="EMBL" id="SDMP01000007">
    <property type="protein sequence ID" value="RYR50044.1"/>
    <property type="molecule type" value="Genomic_DNA"/>
</dbReference>
<name>A0A445CGJ2_ARAHY</name>
<reference evidence="2 3" key="1">
    <citation type="submission" date="2019-01" db="EMBL/GenBank/DDBJ databases">
        <title>Sequencing of cultivated peanut Arachis hypogaea provides insights into genome evolution and oil improvement.</title>
        <authorList>
            <person name="Chen X."/>
        </authorList>
    </citation>
    <scope>NUCLEOTIDE SEQUENCE [LARGE SCALE GENOMIC DNA]</scope>
    <source>
        <strain evidence="3">cv. Fuhuasheng</strain>
        <tissue evidence="2">Leaves</tissue>
    </source>
</reference>
<feature type="compositionally biased region" description="Polar residues" evidence="1">
    <location>
        <begin position="190"/>
        <end position="222"/>
    </location>
</feature>
<comment type="caution">
    <text evidence="2">The sequence shown here is derived from an EMBL/GenBank/DDBJ whole genome shotgun (WGS) entry which is preliminary data.</text>
</comment>
<evidence type="ECO:0000256" key="1">
    <source>
        <dbReference type="SAM" id="MobiDB-lite"/>
    </source>
</evidence>
<protein>
    <submittedName>
        <fullName evidence="2">Uncharacterized protein</fullName>
    </submittedName>
</protein>
<feature type="region of interest" description="Disordered" evidence="1">
    <location>
        <begin position="36"/>
        <end position="59"/>
    </location>
</feature>
<feature type="compositionally biased region" description="Basic and acidic residues" evidence="1">
    <location>
        <begin position="178"/>
        <end position="188"/>
    </location>
</feature>
<proteinExistence type="predicted"/>
<accession>A0A445CGJ2</accession>
<keyword evidence="3" id="KW-1185">Reference proteome</keyword>
<evidence type="ECO:0000313" key="2">
    <source>
        <dbReference type="EMBL" id="RYR50044.1"/>
    </source>
</evidence>
<dbReference type="AlphaFoldDB" id="A0A445CGJ2"/>
<dbReference type="Proteomes" id="UP000289738">
    <property type="component" value="Chromosome A07"/>
</dbReference>
<organism evidence="2 3">
    <name type="scientific">Arachis hypogaea</name>
    <name type="common">Peanut</name>
    <dbReference type="NCBI Taxonomy" id="3818"/>
    <lineage>
        <taxon>Eukaryota</taxon>
        <taxon>Viridiplantae</taxon>
        <taxon>Streptophyta</taxon>
        <taxon>Embryophyta</taxon>
        <taxon>Tracheophyta</taxon>
        <taxon>Spermatophyta</taxon>
        <taxon>Magnoliopsida</taxon>
        <taxon>eudicotyledons</taxon>
        <taxon>Gunneridae</taxon>
        <taxon>Pentapetalae</taxon>
        <taxon>rosids</taxon>
        <taxon>fabids</taxon>
        <taxon>Fabales</taxon>
        <taxon>Fabaceae</taxon>
        <taxon>Papilionoideae</taxon>
        <taxon>50 kb inversion clade</taxon>
        <taxon>dalbergioids sensu lato</taxon>
        <taxon>Dalbergieae</taxon>
        <taxon>Pterocarpus clade</taxon>
        <taxon>Arachis</taxon>
    </lineage>
</organism>
<feature type="region of interest" description="Disordered" evidence="1">
    <location>
        <begin position="170"/>
        <end position="230"/>
    </location>
</feature>